<dbReference type="Gene3D" id="2.30.42.10">
    <property type="match status" value="2"/>
</dbReference>
<feature type="compositionally biased region" description="Basic and acidic residues" evidence="4">
    <location>
        <begin position="457"/>
        <end position="466"/>
    </location>
</feature>
<evidence type="ECO:0000259" key="5">
    <source>
        <dbReference type="PROSITE" id="PS50106"/>
    </source>
</evidence>
<dbReference type="Pfam" id="PF00595">
    <property type="entry name" value="PDZ"/>
    <property type="match status" value="1"/>
</dbReference>
<dbReference type="GO" id="GO:0005929">
    <property type="term" value="C:cilium"/>
    <property type="evidence" value="ECO:0007669"/>
    <property type="project" value="TreeGrafter"/>
</dbReference>
<dbReference type="PANTHER" id="PTHR23116">
    <property type="entry name" value="PDZ DOMAIN CONTAINING WHIRLIN AND HARMONIN-RELATED"/>
    <property type="match status" value="1"/>
</dbReference>
<evidence type="ECO:0000256" key="4">
    <source>
        <dbReference type="SAM" id="MobiDB-lite"/>
    </source>
</evidence>
<organism evidence="6 7">
    <name type="scientific">Laodelphax striatellus</name>
    <name type="common">Small brown planthopper</name>
    <name type="synonym">Delphax striatella</name>
    <dbReference type="NCBI Taxonomy" id="195883"/>
    <lineage>
        <taxon>Eukaryota</taxon>
        <taxon>Metazoa</taxon>
        <taxon>Ecdysozoa</taxon>
        <taxon>Arthropoda</taxon>
        <taxon>Hexapoda</taxon>
        <taxon>Insecta</taxon>
        <taxon>Pterygota</taxon>
        <taxon>Neoptera</taxon>
        <taxon>Paraneoptera</taxon>
        <taxon>Hemiptera</taxon>
        <taxon>Auchenorrhyncha</taxon>
        <taxon>Fulgoroidea</taxon>
        <taxon>Delphacidae</taxon>
        <taxon>Criomorphinae</taxon>
        <taxon>Laodelphax</taxon>
    </lineage>
</organism>
<feature type="compositionally biased region" description="Low complexity" evidence="4">
    <location>
        <begin position="671"/>
        <end position="685"/>
    </location>
</feature>
<dbReference type="Proteomes" id="UP000291343">
    <property type="component" value="Unassembled WGS sequence"/>
</dbReference>
<comment type="subcellular location">
    <subcellularLocation>
        <location evidence="1">Cell projection</location>
    </subcellularLocation>
</comment>
<feature type="domain" description="PDZ" evidence="5">
    <location>
        <begin position="187"/>
        <end position="259"/>
    </location>
</feature>
<feature type="compositionally biased region" description="Pro residues" evidence="4">
    <location>
        <begin position="686"/>
        <end position="702"/>
    </location>
</feature>
<dbReference type="InParanoid" id="A0A482WFS0"/>
<feature type="region of interest" description="Disordered" evidence="4">
    <location>
        <begin position="405"/>
        <end position="479"/>
    </location>
</feature>
<gene>
    <name evidence="6" type="ORF">LSTR_LSTR004053</name>
</gene>
<dbReference type="SMR" id="A0A482WFS0"/>
<keyword evidence="3" id="KW-0966">Cell projection</keyword>
<feature type="compositionally biased region" description="Low complexity" evidence="4">
    <location>
        <begin position="509"/>
        <end position="536"/>
    </location>
</feature>
<dbReference type="EMBL" id="QKKF02037473">
    <property type="protein sequence ID" value="RZF32190.1"/>
    <property type="molecule type" value="Genomic_DNA"/>
</dbReference>
<evidence type="ECO:0000313" key="6">
    <source>
        <dbReference type="EMBL" id="RZF32190.1"/>
    </source>
</evidence>
<feature type="region of interest" description="Disordered" evidence="4">
    <location>
        <begin position="335"/>
        <end position="382"/>
    </location>
</feature>
<evidence type="ECO:0000256" key="3">
    <source>
        <dbReference type="ARBA" id="ARBA00023273"/>
    </source>
</evidence>
<dbReference type="PROSITE" id="PS50106">
    <property type="entry name" value="PDZ"/>
    <property type="match status" value="2"/>
</dbReference>
<keyword evidence="2" id="KW-0677">Repeat</keyword>
<feature type="domain" description="PDZ" evidence="5">
    <location>
        <begin position="54"/>
        <end position="123"/>
    </location>
</feature>
<evidence type="ECO:0000313" key="7">
    <source>
        <dbReference type="Proteomes" id="UP000291343"/>
    </source>
</evidence>
<feature type="compositionally biased region" description="Low complexity" evidence="4">
    <location>
        <begin position="336"/>
        <end position="352"/>
    </location>
</feature>
<proteinExistence type="predicted"/>
<dbReference type="SUPFAM" id="SSF50156">
    <property type="entry name" value="PDZ domain-like"/>
    <property type="match status" value="2"/>
</dbReference>
<accession>A0A482WFS0</accession>
<feature type="region of interest" description="Disordered" evidence="4">
    <location>
        <begin position="769"/>
        <end position="803"/>
    </location>
</feature>
<sequence>MALTSSLPGAARLPALRGLGAGEPQYAASSSSDSGGGASSGDSQTGGGRHRVRTVCLSRRRLATTLGFSVRGGREHGTGFFVSSVDIGSEAHARGLQAGDQIIRINGFPVEDATHREVLQLIQGQMNITLKVRSVGMIPVKDSYSDALTWKLVESSSDCSLVPTSLSSNQSDVCDDHPPLQSNNEVRIVLHVAPRAKLGCGICKGPEWRPGIFVQFTKENGLARGAGLRPGDQILKCNNITFTPETPFNEAVSVLRSSGLLELQVRKGAGLDLFPGESSGYNSSASSVAGDQSPETWLNKRLSIVKEESVIDSESRLSHNDLNRNYLDRKDIGLLSNGSSQNSSNKSTNTENIGTCTVIRVGSDEPTIDTSRRSDSTNDSHKNKLAEICMVSQQTETKTTTVLVEVHQSEEESSGCKSEKSGLMNSSSVSSFTSTSSTTNSLSSAISQELQRRSQRRASDTSELTKLESSSPAAGRNLDIVRSGLDKEKVQQHEQLMEEFKMAHRRMFSTSTTSSSTSGTASDLDVSSNSDSNSHSPQMEREIQRAQEQLQQQQKLEQQQQKQQPQIQQQPLKNHVPKQHPPKPQAPLPPPLQHLLQHQNAPKPPPPANHISNGIIKSNHIADQDASKQFRSRQHSSSVPPPPPPPLPKDESDGSTTSTIKLSTFAGGKRPPAGAASTAAATVAIVPPPPPPPAPPSPPACPTPDYDTMSLASEHDGRRPNMSSKSNGVPMAHRNRKTSTVTLNGGGAPGTKNGSADCVEMESLESFKLTNPSTVRPKPPATYFAQNRKSASRSSDSSLNSRNSMQNVAVEGAKPTITIREYPTTMDRKNPTRFQFLNQNEGSPVVSRDQPISSQLHSELTQTLSRVKLQSANSQEPPPNGMTNGTGKTNVVTICVNPNQKPAPNNHQTETKNGNQPFYLFPRKKEDQLQPHQRMVSTTLISKSDLQDVELRKTSANARYPDNAANRNSVTFNFGNGEKSELRPNSTAQPNGILKNGTANGNVSHVQVQNVHSTANNRLPQQQKSIKFGGITTIIRNSPEPKM</sequence>
<dbReference type="InterPro" id="IPR001478">
    <property type="entry name" value="PDZ"/>
</dbReference>
<name>A0A482WFS0_LAOST</name>
<dbReference type="STRING" id="195883.A0A482WFS0"/>
<feature type="compositionally biased region" description="Pro residues" evidence="4">
    <location>
        <begin position="582"/>
        <end position="592"/>
    </location>
</feature>
<feature type="region of interest" description="Disordered" evidence="4">
    <location>
        <begin position="22"/>
        <end position="53"/>
    </location>
</feature>
<dbReference type="InterPro" id="IPR051844">
    <property type="entry name" value="USH2_Complex_Protein"/>
</dbReference>
<dbReference type="GO" id="GO:0032426">
    <property type="term" value="C:stereocilium tip"/>
    <property type="evidence" value="ECO:0007669"/>
    <property type="project" value="TreeGrafter"/>
</dbReference>
<feature type="compositionally biased region" description="Low complexity" evidence="4">
    <location>
        <begin position="546"/>
        <end position="571"/>
    </location>
</feature>
<dbReference type="GO" id="GO:0002142">
    <property type="term" value="C:stereocilia ankle link complex"/>
    <property type="evidence" value="ECO:0007669"/>
    <property type="project" value="TreeGrafter"/>
</dbReference>
<keyword evidence="7" id="KW-1185">Reference proteome</keyword>
<dbReference type="PANTHER" id="PTHR23116:SF36">
    <property type="entry name" value="HARMONIN"/>
    <property type="match status" value="1"/>
</dbReference>
<dbReference type="InterPro" id="IPR036034">
    <property type="entry name" value="PDZ_sf"/>
</dbReference>
<dbReference type="OrthoDB" id="6021951at2759"/>
<evidence type="ECO:0000256" key="2">
    <source>
        <dbReference type="ARBA" id="ARBA00022737"/>
    </source>
</evidence>
<comment type="caution">
    <text evidence="6">The sequence shown here is derived from an EMBL/GenBank/DDBJ whole genome shotgun (WGS) entry which is preliminary data.</text>
</comment>
<dbReference type="AlphaFoldDB" id="A0A482WFS0"/>
<evidence type="ECO:0000256" key="1">
    <source>
        <dbReference type="ARBA" id="ARBA00004316"/>
    </source>
</evidence>
<dbReference type="GO" id="GO:0005886">
    <property type="term" value="C:plasma membrane"/>
    <property type="evidence" value="ECO:0007669"/>
    <property type="project" value="TreeGrafter"/>
</dbReference>
<protein>
    <recommendedName>
        <fullName evidence="5">PDZ domain-containing protein</fullName>
    </recommendedName>
</protein>
<feature type="compositionally biased region" description="Low complexity" evidence="4">
    <location>
        <begin position="787"/>
        <end position="803"/>
    </location>
</feature>
<feature type="compositionally biased region" description="Basic and acidic residues" evidence="4">
    <location>
        <begin position="370"/>
        <end position="382"/>
    </location>
</feature>
<reference evidence="6 7" key="1">
    <citation type="journal article" date="2017" name="Gigascience">
        <title>Genome sequence of the small brown planthopper, Laodelphax striatellus.</title>
        <authorList>
            <person name="Zhu J."/>
            <person name="Jiang F."/>
            <person name="Wang X."/>
            <person name="Yang P."/>
            <person name="Bao Y."/>
            <person name="Zhao W."/>
            <person name="Wang W."/>
            <person name="Lu H."/>
            <person name="Wang Q."/>
            <person name="Cui N."/>
            <person name="Li J."/>
            <person name="Chen X."/>
            <person name="Luo L."/>
            <person name="Yu J."/>
            <person name="Kang L."/>
            <person name="Cui F."/>
        </authorList>
    </citation>
    <scope>NUCLEOTIDE SEQUENCE [LARGE SCALE GENOMIC DNA]</scope>
    <source>
        <strain evidence="6">Lst14</strain>
    </source>
</reference>
<feature type="compositionally biased region" description="Low complexity" evidence="4">
    <location>
        <begin position="426"/>
        <end position="447"/>
    </location>
</feature>
<feature type="region of interest" description="Disordered" evidence="4">
    <location>
        <begin position="507"/>
        <end position="756"/>
    </location>
</feature>
<dbReference type="SMART" id="SM00228">
    <property type="entry name" value="PDZ"/>
    <property type="match status" value="2"/>
</dbReference>
<feature type="compositionally biased region" description="Gly residues" evidence="4">
    <location>
        <begin position="34"/>
        <end position="47"/>
    </location>
</feature>